<organism evidence="4 5">
    <name type="scientific">Pontibacter toksunensis</name>
    <dbReference type="NCBI Taxonomy" id="1332631"/>
    <lineage>
        <taxon>Bacteria</taxon>
        <taxon>Pseudomonadati</taxon>
        <taxon>Bacteroidota</taxon>
        <taxon>Cytophagia</taxon>
        <taxon>Cytophagales</taxon>
        <taxon>Hymenobacteraceae</taxon>
        <taxon>Pontibacter</taxon>
    </lineage>
</organism>
<dbReference type="InterPro" id="IPR036249">
    <property type="entry name" value="Thioredoxin-like_sf"/>
</dbReference>
<feature type="domain" description="Spermatogenesis-associated protein 20-like TRX" evidence="3">
    <location>
        <begin position="50"/>
        <end position="121"/>
    </location>
</feature>
<evidence type="ECO:0000256" key="2">
    <source>
        <dbReference type="SAM" id="SignalP"/>
    </source>
</evidence>
<dbReference type="PANTHER" id="PTHR32234:SF0">
    <property type="entry name" value="THIOL:DISULFIDE INTERCHANGE PROTEIN DSBD"/>
    <property type="match status" value="1"/>
</dbReference>
<feature type="signal peptide" evidence="2">
    <location>
        <begin position="1"/>
        <end position="18"/>
    </location>
</feature>
<dbReference type="Pfam" id="PF03190">
    <property type="entry name" value="Thioredox_DsbH"/>
    <property type="match status" value="1"/>
</dbReference>
<dbReference type="InterPro" id="IPR017937">
    <property type="entry name" value="Thioredoxin_CS"/>
</dbReference>
<dbReference type="PROSITE" id="PS51257">
    <property type="entry name" value="PROKAR_LIPOPROTEIN"/>
    <property type="match status" value="1"/>
</dbReference>
<name>A0ABW6BQS6_9BACT</name>
<protein>
    <submittedName>
        <fullName evidence="4">Thioredoxin family protein</fullName>
    </submittedName>
</protein>
<dbReference type="EMBL" id="JBHUOX010000001">
    <property type="protein sequence ID" value="MFD2999292.1"/>
    <property type="molecule type" value="Genomic_DNA"/>
</dbReference>
<evidence type="ECO:0000313" key="4">
    <source>
        <dbReference type="EMBL" id="MFD2999292.1"/>
    </source>
</evidence>
<comment type="caution">
    <text evidence="4">The sequence shown here is derived from an EMBL/GenBank/DDBJ whole genome shotgun (WGS) entry which is preliminary data.</text>
</comment>
<dbReference type="RefSeq" id="WP_377480592.1">
    <property type="nucleotide sequence ID" value="NZ_JBHUOX010000001.1"/>
</dbReference>
<dbReference type="PROSITE" id="PS00194">
    <property type="entry name" value="THIOREDOXIN_1"/>
    <property type="match status" value="1"/>
</dbReference>
<keyword evidence="5" id="KW-1185">Reference proteome</keyword>
<dbReference type="Proteomes" id="UP001597641">
    <property type="component" value="Unassembled WGS sequence"/>
</dbReference>
<accession>A0ABW6BQS6</accession>
<proteinExistence type="predicted"/>
<dbReference type="SUPFAM" id="SSF52833">
    <property type="entry name" value="Thioredoxin-like"/>
    <property type="match status" value="1"/>
</dbReference>
<dbReference type="Gene3D" id="3.40.30.10">
    <property type="entry name" value="Glutaredoxin"/>
    <property type="match status" value="1"/>
</dbReference>
<keyword evidence="2" id="KW-0732">Signal</keyword>
<evidence type="ECO:0000313" key="5">
    <source>
        <dbReference type="Proteomes" id="UP001597641"/>
    </source>
</evidence>
<dbReference type="PANTHER" id="PTHR32234">
    <property type="entry name" value="THIOL:DISULFIDE INTERCHANGE PROTEIN DSBD"/>
    <property type="match status" value="1"/>
</dbReference>
<gene>
    <name evidence="4" type="ORF">ACFS7Z_02880</name>
</gene>
<evidence type="ECO:0000259" key="3">
    <source>
        <dbReference type="Pfam" id="PF03190"/>
    </source>
</evidence>
<keyword evidence="1" id="KW-0676">Redox-active center</keyword>
<sequence>MYKKTLLLPLFATFLFSACQPNTQPEAKTASADNPVVIPFAFTSAVEPNSAAEKIQWLTMEQAAEKMKQEPRKIMVDVYTDWCGWCKKMDKNTFTDPEVAAIINKHYYAVKLDAEGKAPITLKGQTFKFNPEYKSHELAVALLNGQMSFPTTVYLDEQMNMLTPVPGYLDAKTMAPILRYFGEDHHKKMNWQEYEKKAK</sequence>
<dbReference type="InterPro" id="IPR004879">
    <property type="entry name" value="Ssp411-like_TRX"/>
</dbReference>
<evidence type="ECO:0000256" key="1">
    <source>
        <dbReference type="ARBA" id="ARBA00023284"/>
    </source>
</evidence>
<feature type="chain" id="PRO_5046009002" evidence="2">
    <location>
        <begin position="19"/>
        <end position="199"/>
    </location>
</feature>
<reference evidence="5" key="1">
    <citation type="journal article" date="2019" name="Int. J. Syst. Evol. Microbiol.">
        <title>The Global Catalogue of Microorganisms (GCM) 10K type strain sequencing project: providing services to taxonomists for standard genome sequencing and annotation.</title>
        <authorList>
            <consortium name="The Broad Institute Genomics Platform"/>
            <consortium name="The Broad Institute Genome Sequencing Center for Infectious Disease"/>
            <person name="Wu L."/>
            <person name="Ma J."/>
        </authorList>
    </citation>
    <scope>NUCLEOTIDE SEQUENCE [LARGE SCALE GENOMIC DNA]</scope>
    <source>
        <strain evidence="5">KCTC 23984</strain>
    </source>
</reference>